<dbReference type="RefSeq" id="WP_021461225.1">
    <property type="nucleotide sequence ID" value="NZ_JPJQ01000030.1"/>
</dbReference>
<comment type="caution">
    <text evidence="1">The sequence shown here is derived from an EMBL/GenBank/DDBJ whole genome shotgun (WGS) entry which is preliminary data.</text>
</comment>
<name>A0A0A3A266_9PAST</name>
<dbReference type="AlphaFoldDB" id="A0A0A3A266"/>
<organism evidence="1 2">
    <name type="scientific">Gallibacterium anatis 4895</name>
    <dbReference type="NCBI Taxonomy" id="1396510"/>
    <lineage>
        <taxon>Bacteria</taxon>
        <taxon>Pseudomonadati</taxon>
        <taxon>Pseudomonadota</taxon>
        <taxon>Gammaproteobacteria</taxon>
        <taxon>Pasteurellales</taxon>
        <taxon>Pasteurellaceae</taxon>
        <taxon>Gallibacterium</taxon>
    </lineage>
</organism>
<evidence type="ECO:0000313" key="1">
    <source>
        <dbReference type="EMBL" id="KGQ61812.1"/>
    </source>
</evidence>
<reference evidence="1 2" key="1">
    <citation type="submission" date="2014-07" db="EMBL/GenBank/DDBJ databases">
        <title>Chaperone-usher fimbriae in a diverse selection of Gallibacterium genomes.</title>
        <authorList>
            <person name="Kudirkiene E."/>
            <person name="Bager R.J."/>
            <person name="Johnson T.J."/>
            <person name="Bojesen A.M."/>
        </authorList>
    </citation>
    <scope>NUCLEOTIDE SEQUENCE [LARGE SCALE GENOMIC DNA]</scope>
    <source>
        <strain evidence="1 2">4895</strain>
    </source>
</reference>
<protein>
    <submittedName>
        <fullName evidence="1">Uncharacterized protein</fullName>
    </submittedName>
</protein>
<dbReference type="Proteomes" id="UP000030554">
    <property type="component" value="Unassembled WGS sequence"/>
</dbReference>
<accession>A0A0A3A266</accession>
<sequence>MKKFYRHLCNTFNATYEQAVNLMNELACECTYVKQHQAYIEHTDAVEEMLQATWQDVVTLSNIDYPNTFDNGEYSRDYYQRLPLKYLKARWIFFKYQSQQEIDYLYKQCDELVY</sequence>
<evidence type="ECO:0000313" key="2">
    <source>
        <dbReference type="Proteomes" id="UP000030554"/>
    </source>
</evidence>
<dbReference type="EMBL" id="JPJQ01000030">
    <property type="protein sequence ID" value="KGQ61812.1"/>
    <property type="molecule type" value="Genomic_DNA"/>
</dbReference>
<proteinExistence type="predicted"/>
<gene>
    <name evidence="1" type="ORF">IO48_06715</name>
</gene>